<sequence length="100" mass="11249">MDYLEQQHDNIPSGRQILIEEEPKRSWLRRFFLLIIFVVIIGSGLTVFALKTGFTFSQISINSILGGGRLPVEQPIKERDPNRINLLLLGMRGEGDPNGG</sequence>
<organism evidence="2 3">
    <name type="scientific">Candidatus Portnoybacteria bacterium CG_4_9_14_3_um_filter_44_9</name>
    <dbReference type="NCBI Taxonomy" id="1974806"/>
    <lineage>
        <taxon>Bacteria</taxon>
        <taxon>Candidatus Portnoyibacteriota</taxon>
    </lineage>
</organism>
<dbReference type="AlphaFoldDB" id="A0A2M7YIJ9"/>
<evidence type="ECO:0000313" key="2">
    <source>
        <dbReference type="EMBL" id="PJA62798.1"/>
    </source>
</evidence>
<evidence type="ECO:0000313" key="3">
    <source>
        <dbReference type="Proteomes" id="UP000229026"/>
    </source>
</evidence>
<proteinExistence type="predicted"/>
<keyword evidence="1" id="KW-0472">Membrane</keyword>
<protein>
    <recommendedName>
        <fullName evidence="4">Cell envelope-related transcriptional attenuator domain-containing protein</fullName>
    </recommendedName>
</protein>
<comment type="caution">
    <text evidence="2">The sequence shown here is derived from an EMBL/GenBank/DDBJ whole genome shotgun (WGS) entry which is preliminary data.</text>
</comment>
<evidence type="ECO:0000256" key="1">
    <source>
        <dbReference type="SAM" id="Phobius"/>
    </source>
</evidence>
<gene>
    <name evidence="2" type="ORF">CO161_04440</name>
</gene>
<accession>A0A2M7YIJ9</accession>
<keyword evidence="1" id="KW-0812">Transmembrane</keyword>
<dbReference type="Proteomes" id="UP000229026">
    <property type="component" value="Unassembled WGS sequence"/>
</dbReference>
<dbReference type="EMBL" id="PFWH01000146">
    <property type="protein sequence ID" value="PJA62798.1"/>
    <property type="molecule type" value="Genomic_DNA"/>
</dbReference>
<feature type="non-terminal residue" evidence="2">
    <location>
        <position position="100"/>
    </location>
</feature>
<reference evidence="3" key="1">
    <citation type="submission" date="2017-09" db="EMBL/GenBank/DDBJ databases">
        <title>Depth-based differentiation of microbial function through sediment-hosted aquifers and enrichment of novel symbionts in the deep terrestrial subsurface.</title>
        <authorList>
            <person name="Probst A.J."/>
            <person name="Ladd B."/>
            <person name="Jarett J.K."/>
            <person name="Geller-Mcgrath D.E."/>
            <person name="Sieber C.M.K."/>
            <person name="Emerson J.B."/>
            <person name="Anantharaman K."/>
            <person name="Thomas B.C."/>
            <person name="Malmstrom R."/>
            <person name="Stieglmeier M."/>
            <person name="Klingl A."/>
            <person name="Woyke T."/>
            <person name="Ryan C.M."/>
            <person name="Banfield J.F."/>
        </authorList>
    </citation>
    <scope>NUCLEOTIDE SEQUENCE [LARGE SCALE GENOMIC DNA]</scope>
</reference>
<evidence type="ECO:0008006" key="4">
    <source>
        <dbReference type="Google" id="ProtNLM"/>
    </source>
</evidence>
<keyword evidence="1" id="KW-1133">Transmembrane helix</keyword>
<name>A0A2M7YIJ9_9BACT</name>
<feature type="transmembrane region" description="Helical" evidence="1">
    <location>
        <begin position="31"/>
        <end position="50"/>
    </location>
</feature>